<dbReference type="RefSeq" id="WP_098194488.1">
    <property type="nucleotide sequence ID" value="NZ_CP023777.1"/>
</dbReference>
<dbReference type="KEGG" id="cbae:COR50_13585"/>
<keyword evidence="1" id="KW-0732">Signal</keyword>
<reference evidence="2 3" key="1">
    <citation type="submission" date="2017-10" db="EMBL/GenBank/DDBJ databases">
        <title>Paenichitinophaga pekingensis gen. nov., sp. nov., isolated from activated sludge.</title>
        <authorList>
            <person name="Jin D."/>
            <person name="Kong X."/>
            <person name="Deng Y."/>
            <person name="Bai Z."/>
        </authorList>
    </citation>
    <scope>NUCLEOTIDE SEQUENCE [LARGE SCALE GENOMIC DNA]</scope>
    <source>
        <strain evidence="2 3">13</strain>
    </source>
</reference>
<dbReference type="EMBL" id="CP023777">
    <property type="protein sequence ID" value="ATL48111.1"/>
    <property type="molecule type" value="Genomic_DNA"/>
</dbReference>
<evidence type="ECO:0000313" key="2">
    <source>
        <dbReference type="EMBL" id="ATL48111.1"/>
    </source>
</evidence>
<name>A0A291QW07_9BACT</name>
<dbReference type="Proteomes" id="UP000220133">
    <property type="component" value="Chromosome"/>
</dbReference>
<keyword evidence="3" id="KW-1185">Reference proteome</keyword>
<evidence type="ECO:0000256" key="1">
    <source>
        <dbReference type="SAM" id="SignalP"/>
    </source>
</evidence>
<sequence>MNLRAILCLLFVNFSFIFAAPAQQRLRFTDIPDTTVPSRVWIMGGFTAGLTAGSLVALNQYWYKDYDKTSFHFFNDGREWQQMDKIGHAFTAYMTAKYSRELWRWTGIPKKKQIWLGAASSIVYQSVIEVLDGYSSEWGFSWKDMGANLLGTGLMVSQELAWDEQRIHLKFSYLGEKYPGDPVIKNRTDDIFGNGFPERVLKDYNGQTYWLSVNLFAFSAQKNHRLKWLNLALGYGGKNMYGGDDNTWEYDGVHYDYNHVKRLRQFYLSPDIDFTQIPTKKKGLKILFQVMNMIKIPAPTLEYRTDGHWKGHWLF</sequence>
<proteinExistence type="predicted"/>
<dbReference type="InterPro" id="IPR018736">
    <property type="entry name" value="DUF2279_periplasmic_lipo"/>
</dbReference>
<feature type="chain" id="PRO_5013262478" evidence="1">
    <location>
        <begin position="20"/>
        <end position="315"/>
    </location>
</feature>
<accession>A0A291QW07</accession>
<feature type="signal peptide" evidence="1">
    <location>
        <begin position="1"/>
        <end position="19"/>
    </location>
</feature>
<gene>
    <name evidence="2" type="ORF">COR50_13585</name>
</gene>
<organism evidence="2 3">
    <name type="scientific">Chitinophaga caeni</name>
    <dbReference type="NCBI Taxonomy" id="2029983"/>
    <lineage>
        <taxon>Bacteria</taxon>
        <taxon>Pseudomonadati</taxon>
        <taxon>Bacteroidota</taxon>
        <taxon>Chitinophagia</taxon>
        <taxon>Chitinophagales</taxon>
        <taxon>Chitinophagaceae</taxon>
        <taxon>Chitinophaga</taxon>
    </lineage>
</organism>
<dbReference type="Pfam" id="PF10043">
    <property type="entry name" value="DUF2279"/>
    <property type="match status" value="1"/>
</dbReference>
<evidence type="ECO:0000313" key="3">
    <source>
        <dbReference type="Proteomes" id="UP000220133"/>
    </source>
</evidence>
<protein>
    <submittedName>
        <fullName evidence="2">DUF2279 domain-containing protein</fullName>
    </submittedName>
</protein>
<dbReference type="AlphaFoldDB" id="A0A291QW07"/>